<gene>
    <name evidence="1" type="ORF">RND71_030640</name>
</gene>
<comment type="caution">
    <text evidence="1">The sequence shown here is derived from an EMBL/GenBank/DDBJ whole genome shotgun (WGS) entry which is preliminary data.</text>
</comment>
<protein>
    <submittedName>
        <fullName evidence="1">Uncharacterized protein</fullName>
    </submittedName>
</protein>
<dbReference type="AlphaFoldDB" id="A0AAE1RI32"/>
<dbReference type="Proteomes" id="UP001291623">
    <property type="component" value="Unassembled WGS sequence"/>
</dbReference>
<keyword evidence="2" id="KW-1185">Reference proteome</keyword>
<organism evidence="1 2">
    <name type="scientific">Anisodus tanguticus</name>
    <dbReference type="NCBI Taxonomy" id="243964"/>
    <lineage>
        <taxon>Eukaryota</taxon>
        <taxon>Viridiplantae</taxon>
        <taxon>Streptophyta</taxon>
        <taxon>Embryophyta</taxon>
        <taxon>Tracheophyta</taxon>
        <taxon>Spermatophyta</taxon>
        <taxon>Magnoliopsida</taxon>
        <taxon>eudicotyledons</taxon>
        <taxon>Gunneridae</taxon>
        <taxon>Pentapetalae</taxon>
        <taxon>asterids</taxon>
        <taxon>lamiids</taxon>
        <taxon>Solanales</taxon>
        <taxon>Solanaceae</taxon>
        <taxon>Solanoideae</taxon>
        <taxon>Hyoscyameae</taxon>
        <taxon>Anisodus</taxon>
    </lineage>
</organism>
<evidence type="ECO:0000313" key="1">
    <source>
        <dbReference type="EMBL" id="KAK4351327.1"/>
    </source>
</evidence>
<name>A0AAE1RI32_9SOLA</name>
<evidence type="ECO:0000313" key="2">
    <source>
        <dbReference type="Proteomes" id="UP001291623"/>
    </source>
</evidence>
<dbReference type="EMBL" id="JAVYJV010000016">
    <property type="protein sequence ID" value="KAK4351327.1"/>
    <property type="molecule type" value="Genomic_DNA"/>
</dbReference>
<accession>A0AAE1RI32</accession>
<proteinExistence type="predicted"/>
<reference evidence="1" key="1">
    <citation type="submission" date="2023-12" db="EMBL/GenBank/DDBJ databases">
        <title>Genome assembly of Anisodus tanguticus.</title>
        <authorList>
            <person name="Wang Y.-J."/>
        </authorList>
    </citation>
    <scope>NUCLEOTIDE SEQUENCE</scope>
    <source>
        <strain evidence="1">KB-2021</strain>
        <tissue evidence="1">Leaf</tissue>
    </source>
</reference>
<sequence length="62" mass="7123">MMVLTIGLLDEEGWVESFVIPQDNAFLVSWILLPTPIVPYLLKSARDIHGKYIVYITGVYQR</sequence>